<dbReference type="Pfam" id="PF15801">
    <property type="entry name" value="zf-C6H2"/>
    <property type="match status" value="1"/>
</dbReference>
<evidence type="ECO:0000256" key="8">
    <source>
        <dbReference type="ARBA" id="ARBA00022723"/>
    </source>
</evidence>
<dbReference type="SUPFAM" id="SSF103506">
    <property type="entry name" value="Mitochondrial carrier"/>
    <property type="match status" value="1"/>
</dbReference>
<dbReference type="GO" id="GO:0070006">
    <property type="term" value="F:metalloaminopeptidase activity"/>
    <property type="evidence" value="ECO:0007669"/>
    <property type="project" value="UniProtKB-UniRule"/>
</dbReference>
<evidence type="ECO:0000256" key="13">
    <source>
        <dbReference type="HAMAP-Rule" id="MF_03174"/>
    </source>
</evidence>
<evidence type="ECO:0000259" key="18">
    <source>
        <dbReference type="PROSITE" id="PS52013"/>
    </source>
</evidence>
<dbReference type="EMBL" id="CAJNOQ010002516">
    <property type="protein sequence ID" value="CAF0962584.1"/>
    <property type="molecule type" value="Genomic_DNA"/>
</dbReference>
<evidence type="ECO:0000313" key="20">
    <source>
        <dbReference type="EMBL" id="CAF3736985.1"/>
    </source>
</evidence>
<dbReference type="AlphaFoldDB" id="A0A814E1P4"/>
<feature type="repeat" description="Solcar" evidence="14">
    <location>
        <begin position="201"/>
        <end position="284"/>
    </location>
</feature>
<comment type="cofactor">
    <cofactor evidence="13">
        <name>Zn(2+)</name>
        <dbReference type="ChEBI" id="CHEBI:29105"/>
    </cofactor>
    <cofactor evidence="13">
        <name>Co(2+)</name>
        <dbReference type="ChEBI" id="CHEBI:48828"/>
    </cofactor>
    <cofactor evidence="13">
        <name>Mn(2+)</name>
        <dbReference type="ChEBI" id="CHEBI:29035"/>
    </cofactor>
    <cofactor evidence="13">
        <name>Fe(2+)</name>
        <dbReference type="ChEBI" id="CHEBI:29033"/>
    </cofactor>
    <text evidence="13">Binds 2 divalent metal cations per subunit. Has a high-affinity and a low affinity metal-binding site. The true nature of the physiological cofactor is under debate. The enzyme is active with zinc, cobalt, manganese or divalent iron ions. Has high activity with zinc; zinc cofactor is transferred into the active site region by the ZNG1 zinc chaperone.</text>
</comment>
<dbReference type="GO" id="GO:0008270">
    <property type="term" value="F:zinc ion binding"/>
    <property type="evidence" value="ECO:0007669"/>
    <property type="project" value="UniProtKB-KW"/>
</dbReference>
<keyword evidence="21" id="KW-1185">Reference proteome</keyword>
<feature type="binding site" evidence="13">
    <location>
        <position position="601"/>
    </location>
    <ligand>
        <name>Zn(2+)</name>
        <dbReference type="ChEBI" id="CHEBI:29105"/>
        <label>4</label>
        <note>catalytic</note>
    </ligand>
</feature>
<comment type="catalytic activity">
    <reaction evidence="13 16">
        <text>Release of N-terminal amino acids, preferentially methionine, from peptides and arylamides.</text>
        <dbReference type="EC" id="3.4.11.18"/>
    </reaction>
</comment>
<dbReference type="EC" id="3.4.11.18" evidence="16"/>
<organism evidence="19 21">
    <name type="scientific">Didymodactylos carnosus</name>
    <dbReference type="NCBI Taxonomy" id="1234261"/>
    <lineage>
        <taxon>Eukaryota</taxon>
        <taxon>Metazoa</taxon>
        <taxon>Spiralia</taxon>
        <taxon>Gnathifera</taxon>
        <taxon>Rotifera</taxon>
        <taxon>Eurotatoria</taxon>
        <taxon>Bdelloidea</taxon>
        <taxon>Philodinida</taxon>
        <taxon>Philodinidae</taxon>
        <taxon>Didymodactylos</taxon>
    </lineage>
</organism>
<feature type="repeat" description="Solcar" evidence="14">
    <location>
        <begin position="114"/>
        <end position="196"/>
    </location>
</feature>
<comment type="function">
    <text evidence="13 16">Cotranslationally removes the N-terminal methionine from nascent proteins. The N-terminal methionine is often cleaved when the second residue in the primary sequence is small and uncharged (Met-Ala-, Cys, Gly, Pro, Ser, Thr, or Val).</text>
</comment>
<dbReference type="GO" id="GO:0006508">
    <property type="term" value="P:proteolysis"/>
    <property type="evidence" value="ECO:0007669"/>
    <property type="project" value="UniProtKB-KW"/>
</dbReference>
<dbReference type="GO" id="GO:0005829">
    <property type="term" value="C:cytosol"/>
    <property type="evidence" value="ECO:0007669"/>
    <property type="project" value="TreeGrafter"/>
</dbReference>
<feature type="repeat" description="Solcar" evidence="14">
    <location>
        <begin position="27"/>
        <end position="107"/>
    </location>
</feature>
<accession>A0A814E1P4</accession>
<dbReference type="Proteomes" id="UP000663829">
    <property type="component" value="Unassembled WGS sequence"/>
</dbReference>
<evidence type="ECO:0000313" key="19">
    <source>
        <dbReference type="EMBL" id="CAF0962584.1"/>
    </source>
</evidence>
<dbReference type="InterPro" id="IPR001714">
    <property type="entry name" value="Pept_M24_MAP"/>
</dbReference>
<dbReference type="SUPFAM" id="SSF55920">
    <property type="entry name" value="Creatinase/aminopeptidase"/>
    <property type="match status" value="1"/>
</dbReference>
<protein>
    <recommendedName>
        <fullName evidence="16">Methionine aminopeptidase</fullName>
        <ecNumber evidence="16">3.4.11.18</ecNumber>
    </recommendedName>
</protein>
<feature type="binding site" evidence="13">
    <location>
        <position position="505"/>
    </location>
    <ligand>
        <name>Zn(2+)</name>
        <dbReference type="ChEBI" id="CHEBI:29105"/>
        <label>4</label>
        <note>catalytic</note>
    </ligand>
</feature>
<evidence type="ECO:0000256" key="6">
    <source>
        <dbReference type="ARBA" id="ARBA00022670"/>
    </source>
</evidence>
<dbReference type="GO" id="GO:0004239">
    <property type="term" value="F:initiator methionyl aminopeptidase activity"/>
    <property type="evidence" value="ECO:0007669"/>
    <property type="project" value="UniProtKB-UniRule"/>
</dbReference>
<comment type="similarity">
    <text evidence="3">Belongs to the mitochondrial carrier (TC 2.A.29) family.</text>
</comment>
<evidence type="ECO:0000256" key="9">
    <source>
        <dbReference type="ARBA" id="ARBA00022771"/>
    </source>
</evidence>
<dbReference type="FunFam" id="3.90.230.10:FF:000010">
    <property type="entry name" value="Methionine aminopeptidase"/>
    <property type="match status" value="1"/>
</dbReference>
<keyword evidence="12 14" id="KW-0472">Membrane</keyword>
<dbReference type="PANTHER" id="PTHR43330:SF7">
    <property type="entry name" value="METHIONINE AMINOPEPTIDASE 1"/>
    <property type="match status" value="1"/>
</dbReference>
<evidence type="ECO:0000313" key="21">
    <source>
        <dbReference type="Proteomes" id="UP000663829"/>
    </source>
</evidence>
<dbReference type="InterPro" id="IPR018108">
    <property type="entry name" value="MCP_transmembrane"/>
</dbReference>
<dbReference type="PROSITE" id="PS50920">
    <property type="entry name" value="SOLCAR"/>
    <property type="match status" value="3"/>
</dbReference>
<evidence type="ECO:0000256" key="10">
    <source>
        <dbReference type="ARBA" id="ARBA00022801"/>
    </source>
</evidence>
<reference evidence="19" key="1">
    <citation type="submission" date="2021-02" db="EMBL/GenBank/DDBJ databases">
        <authorList>
            <person name="Nowell W R."/>
        </authorList>
    </citation>
    <scope>NUCLEOTIDE SEQUENCE</scope>
</reference>
<evidence type="ECO:0000256" key="14">
    <source>
        <dbReference type="PROSITE-ProRule" id="PRU00282"/>
    </source>
</evidence>
<dbReference type="PRINTS" id="PR00599">
    <property type="entry name" value="MAPEPTIDASE"/>
</dbReference>
<feature type="binding site" evidence="13">
    <location>
        <position position="575"/>
    </location>
    <ligand>
        <name>a protein</name>
        <dbReference type="ChEBI" id="CHEBI:16541"/>
    </ligand>
    <ligandPart>
        <name>N-terminal L-methionine residue</name>
        <dbReference type="ChEBI" id="CHEBI:64731"/>
    </ligandPart>
</feature>
<name>A0A814E1P4_9BILA</name>
<feature type="binding site" evidence="13">
    <location>
        <position position="477"/>
    </location>
    <ligand>
        <name>a protein</name>
        <dbReference type="ChEBI" id="CHEBI:16541"/>
    </ligand>
    <ligandPart>
        <name>N-terminal L-methionine residue</name>
        <dbReference type="ChEBI" id="CHEBI:64731"/>
    </ligandPart>
</feature>
<dbReference type="EMBL" id="CAJOBC010002516">
    <property type="protein sequence ID" value="CAF3736985.1"/>
    <property type="molecule type" value="Genomic_DNA"/>
</dbReference>
<keyword evidence="6 13" id="KW-0645">Protease</keyword>
<dbReference type="InterPro" id="IPR036005">
    <property type="entry name" value="Creatinase/aminopeptidase-like"/>
</dbReference>
<keyword evidence="11" id="KW-0862">Zinc</keyword>
<feature type="binding site" evidence="13">
    <location>
        <position position="568"/>
    </location>
    <ligand>
        <name>Zn(2+)</name>
        <dbReference type="ChEBI" id="CHEBI:29105"/>
        <label>4</label>
        <note>catalytic</note>
    </ligand>
</feature>
<evidence type="ECO:0000256" key="7">
    <source>
        <dbReference type="ARBA" id="ARBA00022692"/>
    </source>
</evidence>
<keyword evidence="5 13" id="KW-0963">Cytoplasm</keyword>
<dbReference type="NCBIfam" id="TIGR00500">
    <property type="entry name" value="met_pdase_I"/>
    <property type="match status" value="1"/>
</dbReference>
<keyword evidence="9 15" id="KW-0863">Zinc-finger</keyword>
<dbReference type="Gene3D" id="3.90.230.10">
    <property type="entry name" value="Creatinase/methionine aminopeptidase superfamily"/>
    <property type="match status" value="1"/>
</dbReference>
<proteinExistence type="inferred from homology"/>
<evidence type="ECO:0000256" key="1">
    <source>
        <dbReference type="ARBA" id="ARBA00004141"/>
    </source>
</evidence>
<dbReference type="Gene3D" id="1.50.40.10">
    <property type="entry name" value="Mitochondrial carrier domain"/>
    <property type="match status" value="1"/>
</dbReference>
<keyword evidence="10 13" id="KW-0378">Hydrolase</keyword>
<evidence type="ECO:0000256" key="2">
    <source>
        <dbReference type="ARBA" id="ARBA00004496"/>
    </source>
</evidence>
<dbReference type="Proteomes" id="UP000681722">
    <property type="component" value="Unassembled WGS sequence"/>
</dbReference>
<keyword evidence="4 13" id="KW-0031">Aminopeptidase</keyword>
<feature type="binding site" evidence="13">
    <location>
        <position position="505"/>
    </location>
    <ligand>
        <name>Zn(2+)</name>
        <dbReference type="ChEBI" id="CHEBI:29105"/>
        <label>3</label>
    </ligand>
</feature>
<comment type="subunit">
    <text evidence="13">Associates with the 60S ribosomal subunit of the 80S translational complex.</text>
</comment>
<evidence type="ECO:0000256" key="5">
    <source>
        <dbReference type="ARBA" id="ARBA00022490"/>
    </source>
</evidence>
<dbReference type="GO" id="GO:0016020">
    <property type="term" value="C:membrane"/>
    <property type="evidence" value="ECO:0007669"/>
    <property type="project" value="UniProtKB-SubCell"/>
</dbReference>
<evidence type="ECO:0000256" key="16">
    <source>
        <dbReference type="RuleBase" id="RU003653"/>
    </source>
</evidence>
<evidence type="ECO:0000256" key="12">
    <source>
        <dbReference type="ARBA" id="ARBA00023136"/>
    </source>
</evidence>
<dbReference type="InterPro" id="IPR002467">
    <property type="entry name" value="Pept_M24A_MAP1"/>
</dbReference>
<feature type="region of interest" description="Disordered" evidence="17">
    <location>
        <begin position="375"/>
        <end position="402"/>
    </location>
</feature>
<dbReference type="PROSITE" id="PS52013">
    <property type="entry name" value="ZF_C6H2"/>
    <property type="match status" value="1"/>
</dbReference>
<comment type="cofactor">
    <cofactor evidence="16">
        <name>Co(2+)</name>
        <dbReference type="ChEBI" id="CHEBI:48828"/>
    </cofactor>
    <cofactor evidence="16">
        <name>Zn(2+)</name>
        <dbReference type="ChEBI" id="CHEBI:29105"/>
    </cofactor>
    <cofactor evidence="16">
        <name>Mn(2+)</name>
        <dbReference type="ChEBI" id="CHEBI:29035"/>
    </cofactor>
    <cofactor evidence="16">
        <name>Fe(2+)</name>
        <dbReference type="ChEBI" id="CHEBI:29033"/>
    </cofactor>
    <text evidence="16">Binds 2 divalent metal cations per subunit. Has a high-affinity and a low affinity metal-binding site. The true nature of the physiological cofactor is under debate. The enzyme is active with cobalt, zinc, manganese or divalent iron ions.</text>
</comment>
<dbReference type="InterPro" id="IPR000994">
    <property type="entry name" value="Pept_M24"/>
</dbReference>
<dbReference type="OrthoDB" id="3209743at2759"/>
<keyword evidence="7 14" id="KW-0812">Transmembrane</keyword>
<feature type="domain" description="C6H2-type" evidence="18">
    <location>
        <begin position="285"/>
        <end position="339"/>
    </location>
</feature>
<feature type="binding site" evidence="13">
    <location>
        <position position="643"/>
    </location>
    <ligand>
        <name>Zn(2+)</name>
        <dbReference type="ChEBI" id="CHEBI:29105"/>
        <label>4</label>
        <note>catalytic</note>
    </ligand>
</feature>
<dbReference type="Pfam" id="PF00153">
    <property type="entry name" value="Mito_carr"/>
    <property type="match status" value="3"/>
</dbReference>
<feature type="binding site" evidence="13">
    <location>
        <position position="643"/>
    </location>
    <ligand>
        <name>Zn(2+)</name>
        <dbReference type="ChEBI" id="CHEBI:29105"/>
        <label>3</label>
    </ligand>
</feature>
<feature type="binding site" evidence="13">
    <location>
        <position position="494"/>
    </location>
    <ligand>
        <name>Zn(2+)</name>
        <dbReference type="ChEBI" id="CHEBI:29105"/>
        <label>3</label>
    </ligand>
</feature>
<dbReference type="InterPro" id="IPR023395">
    <property type="entry name" value="MCP_dom_sf"/>
</dbReference>
<evidence type="ECO:0000256" key="17">
    <source>
        <dbReference type="SAM" id="MobiDB-lite"/>
    </source>
</evidence>
<comment type="similarity">
    <text evidence="13 15">Belongs to the peptidase M24A family. Methionine aminopeptidase type 1 subfamily.</text>
</comment>
<dbReference type="CDD" id="cd01086">
    <property type="entry name" value="MetAP1"/>
    <property type="match status" value="1"/>
</dbReference>
<comment type="caution">
    <text evidence="19">The sequence shown here is derived from an EMBL/GenBank/DDBJ whole genome shotgun (WGS) entry which is preliminary data.</text>
</comment>
<comment type="subcellular location">
    <subcellularLocation>
        <location evidence="2 13">Cytoplasm</location>
    </subcellularLocation>
    <subcellularLocation>
        <location evidence="1">Membrane</location>
        <topology evidence="1">Multi-pass membrane protein</topology>
    </subcellularLocation>
</comment>
<dbReference type="HAMAP" id="MF_01974">
    <property type="entry name" value="MetAP_1"/>
    <property type="match status" value="1"/>
</dbReference>
<dbReference type="PROSITE" id="PS00680">
    <property type="entry name" value="MAP_1"/>
    <property type="match status" value="1"/>
</dbReference>
<keyword evidence="8 13" id="KW-0479">Metal-binding</keyword>
<evidence type="ECO:0000256" key="11">
    <source>
        <dbReference type="ARBA" id="ARBA00022833"/>
    </source>
</evidence>
<sequence>MEEELDPSVPDIIINSHSLYWSDLDKPKFLSSMVVCAFNMKCLFYPIGLIKTRMQTQQKYRHTFDAIRTILLKEGGFKGLYRGFSFNLYSLILEPVYIGTLESTRTILMNKKWSKTTTSFCAGGAASLCQQIFLVPIDIVTQRLIIEKQTNKKLIIQSIYRNDGLIGFYKGFLLQLSVNIPFSSLLWTLYWRIQSYLEKWNNSITSPLSAALASSTATLLTQPIDVIKTRLQIQHKRQPLKKTFQILLNERGYKGLMSGYFPRCLIVMATASTMTVSSSSTFVNEHSCDTPDCNEKAKLRCPNCIKLGLQNGSYFCSQECFKGYWTEHKKLHSQAKQQQQQSQTEQTDYFPWPGFHFTGMLRPYPLSPLRSVPSTIDRPDYADNEAGRSLSEEGEKSSSSTIKVLTEDEQEQMRTTCKLGRLVLDEAARSLRIGMTTDEIDRIVHEACIENECYPSPLNYYQFPKSCCTSVNEVICHGIPDQRPLHNGDILNIDVTVYHRGYHGDLNETFLIGQVDEKAKDLVQTAYGCLEKAIELIRPGTKYRDVGNEIQKYATAKGCSVVRTYCGHGIHKLFHCAPNIPHYAKNKAVGVMKPGHTFTIEPMINMVTAFYRVVLCLGTWHDVMWPDNWTAVTEDGKLSAQFEHTFLVTDSGCDILTARENGRPWFMDQHIV</sequence>
<evidence type="ECO:0000256" key="3">
    <source>
        <dbReference type="ARBA" id="ARBA00006375"/>
    </source>
</evidence>
<evidence type="ECO:0000256" key="15">
    <source>
        <dbReference type="PROSITE-ProRule" id="PRU01357"/>
    </source>
</evidence>
<dbReference type="Pfam" id="PF00557">
    <property type="entry name" value="Peptidase_M24"/>
    <property type="match status" value="1"/>
</dbReference>
<dbReference type="InterPro" id="IPR031615">
    <property type="entry name" value="Zfn-C6H2"/>
</dbReference>
<gene>
    <name evidence="19" type="ORF">GPM918_LOCUS11832</name>
    <name evidence="20" type="ORF">SRO942_LOCUS11833</name>
</gene>
<dbReference type="PANTHER" id="PTHR43330">
    <property type="entry name" value="METHIONINE AMINOPEPTIDASE"/>
    <property type="match status" value="1"/>
</dbReference>
<evidence type="ECO:0000256" key="4">
    <source>
        <dbReference type="ARBA" id="ARBA00022438"/>
    </source>
</evidence>